<comment type="caution">
    <text evidence="1">The sequence shown here is derived from an EMBL/GenBank/DDBJ whole genome shotgun (WGS) entry which is preliminary data.</text>
</comment>
<dbReference type="AlphaFoldDB" id="A0A0G0YX29"/>
<evidence type="ECO:0000313" key="2">
    <source>
        <dbReference type="Proteomes" id="UP000034493"/>
    </source>
</evidence>
<gene>
    <name evidence="1" type="ORF">UU56_C0001G0005</name>
</gene>
<sequence>MAKRRKFTKEETKNLVDLMHALRDAFEDQKHLTQKEKKDNAIKMGDIYY</sequence>
<dbReference type="Proteomes" id="UP000034493">
    <property type="component" value="Unassembled WGS sequence"/>
</dbReference>
<organism evidence="1 2">
    <name type="scientific">Candidatus Curtissbacteria bacterium GW2011_GWA2_41_24</name>
    <dbReference type="NCBI Taxonomy" id="1618411"/>
    <lineage>
        <taxon>Bacteria</taxon>
        <taxon>Candidatus Curtissiibacteriota</taxon>
    </lineage>
</organism>
<evidence type="ECO:0000313" key="1">
    <source>
        <dbReference type="EMBL" id="KKS05038.1"/>
    </source>
</evidence>
<proteinExistence type="predicted"/>
<name>A0A0G0YX29_9BACT</name>
<protein>
    <submittedName>
        <fullName evidence="1">Uncharacterized protein</fullName>
    </submittedName>
</protein>
<dbReference type="EMBL" id="LCBC01000001">
    <property type="protein sequence ID" value="KKS05038.1"/>
    <property type="molecule type" value="Genomic_DNA"/>
</dbReference>
<accession>A0A0G0YX29</accession>
<reference evidence="1 2" key="1">
    <citation type="journal article" date="2015" name="Nature">
        <title>rRNA introns, odd ribosomes, and small enigmatic genomes across a large radiation of phyla.</title>
        <authorList>
            <person name="Brown C.T."/>
            <person name="Hug L.A."/>
            <person name="Thomas B.C."/>
            <person name="Sharon I."/>
            <person name="Castelle C.J."/>
            <person name="Singh A."/>
            <person name="Wilkins M.J."/>
            <person name="Williams K.H."/>
            <person name="Banfield J.F."/>
        </authorList>
    </citation>
    <scope>NUCLEOTIDE SEQUENCE [LARGE SCALE GENOMIC DNA]</scope>
</reference>